<gene>
    <name evidence="1" type="ORF">LSS_02569</name>
</gene>
<dbReference type="STRING" id="758847.LSS_02569"/>
<protein>
    <submittedName>
        <fullName evidence="1">Uncharacterized protein</fullName>
    </submittedName>
</protein>
<dbReference type="KEGG" id="lst:LSS_02569"/>
<dbReference type="AlphaFoldDB" id="K8YFU0"/>
<reference evidence="1 2" key="1">
    <citation type="journal article" date="2012" name="Gene">
        <title>Sequence of Leptospira santarosai serovar Shermani genome and prediction of virulence-associated genes.</title>
        <authorList>
            <person name="Chou L.F."/>
            <person name="Chen Y.T."/>
            <person name="Lu C.W."/>
            <person name="Ko Y.C."/>
            <person name="Tang C.Y."/>
            <person name="Pan M.J."/>
            <person name="Tian Y.C."/>
            <person name="Chiu C.H."/>
            <person name="Hung C.C."/>
            <person name="Yang C.W."/>
        </authorList>
    </citation>
    <scope>NUCLEOTIDE SEQUENCE [LARGE SCALE GENOMIC DNA]</scope>
    <source>
        <strain evidence="1">LT 821</strain>
    </source>
</reference>
<sequence>MRTQMNSTIRFFLLLLFWIPIRTPFPFESRDYTDTTIDWKKGEIQKILSFKLPKLTYSVEDPDWGAENTAKNLTEARRKVSLNAEEELKKFLFRKIDTLKLDSEFTLREKIKEDSLFREIFNQIFEIEPMFTTVNFVENRAVAKGLIPFKGKRGILNYVFLSYDTESFPEYPAPTLSAEFTSLIVDARHLKLDTALFPEILSEEGNSLYSPYFVSKENAVQNGYVSYMKTPEEAFRSQIAGIKPYYVTALSVTGHYPVNPVIAAEDARKLLASPKTKSALKNCRVIILKDK</sequence>
<name>K8YFU0_9LEPT</name>
<proteinExistence type="predicted"/>
<dbReference type="Proteomes" id="UP000035800">
    <property type="component" value="Chromosome I"/>
</dbReference>
<organism evidence="1 2">
    <name type="scientific">Leptospira santarosai serovar Shermani str. LT 821</name>
    <dbReference type="NCBI Taxonomy" id="758847"/>
    <lineage>
        <taxon>Bacteria</taxon>
        <taxon>Pseudomonadati</taxon>
        <taxon>Spirochaetota</taxon>
        <taxon>Spirochaetia</taxon>
        <taxon>Leptospirales</taxon>
        <taxon>Leptospiraceae</taxon>
        <taxon>Leptospira</taxon>
    </lineage>
</organism>
<accession>K8YFU0</accession>
<reference evidence="1 2" key="2">
    <citation type="journal article" date="2014" name="Emerg. Microbes Infect.">
        <title>Potential impact on kidney infection: a whole-genome analysis of Leptospira santarosai serovar Shermani.</title>
        <authorList>
            <person name="Chou L.F."/>
            <person name="Chen T.W."/>
            <person name="Ko Y.C."/>
            <person name="Pan M.J."/>
            <person name="Tian Y.C."/>
            <person name="Chiu C.H."/>
            <person name="Tang P."/>
            <person name="Hung C.C."/>
            <person name="Yang C.W."/>
        </authorList>
    </citation>
    <scope>NUCLEOTIDE SEQUENCE</scope>
    <source>
        <strain evidence="1 2">LT 821</strain>
    </source>
</reference>
<evidence type="ECO:0000313" key="1">
    <source>
        <dbReference type="EMBL" id="EKT88240.2"/>
    </source>
</evidence>
<dbReference type="EMBL" id="CP006694">
    <property type="protein sequence ID" value="EKT88240.2"/>
    <property type="molecule type" value="Genomic_DNA"/>
</dbReference>
<evidence type="ECO:0000313" key="2">
    <source>
        <dbReference type="Proteomes" id="UP000035800"/>
    </source>
</evidence>